<evidence type="ECO:0000256" key="3">
    <source>
        <dbReference type="ARBA" id="ARBA00007275"/>
    </source>
</evidence>
<dbReference type="Gene3D" id="3.90.79.10">
    <property type="entry name" value="Nucleoside Triphosphate Pyrophosphohydrolase"/>
    <property type="match status" value="1"/>
</dbReference>
<evidence type="ECO:0000259" key="8">
    <source>
        <dbReference type="PROSITE" id="PS51462"/>
    </source>
</evidence>
<dbReference type="GO" id="GO:0019693">
    <property type="term" value="P:ribose phosphate metabolic process"/>
    <property type="evidence" value="ECO:0007669"/>
    <property type="project" value="TreeGrafter"/>
</dbReference>
<dbReference type="GO" id="GO:0005829">
    <property type="term" value="C:cytosol"/>
    <property type="evidence" value="ECO:0007669"/>
    <property type="project" value="TreeGrafter"/>
</dbReference>
<evidence type="ECO:0000256" key="1">
    <source>
        <dbReference type="ARBA" id="ARBA00000847"/>
    </source>
</evidence>
<accession>A0AAE3K023</accession>
<dbReference type="EMBL" id="JALEMU010000069">
    <property type="protein sequence ID" value="MCI5755520.1"/>
    <property type="molecule type" value="Genomic_DNA"/>
</dbReference>
<dbReference type="PROSITE" id="PS51462">
    <property type="entry name" value="NUDIX"/>
    <property type="match status" value="1"/>
</dbReference>
<evidence type="ECO:0000256" key="4">
    <source>
        <dbReference type="ARBA" id="ARBA00016377"/>
    </source>
</evidence>
<evidence type="ECO:0000256" key="7">
    <source>
        <dbReference type="ARBA" id="ARBA00032272"/>
    </source>
</evidence>
<name>A0AAE3K023_9BACT</name>
<evidence type="ECO:0000256" key="5">
    <source>
        <dbReference type="ARBA" id="ARBA00022801"/>
    </source>
</evidence>
<proteinExistence type="inferred from homology"/>
<feature type="domain" description="Nudix hydrolase" evidence="8">
    <location>
        <begin position="42"/>
        <end position="174"/>
    </location>
</feature>
<dbReference type="InterPro" id="IPR000086">
    <property type="entry name" value="NUDIX_hydrolase_dom"/>
</dbReference>
<comment type="similarity">
    <text evidence="3">Belongs to the Nudix hydrolase family. NudK subfamily.</text>
</comment>
<evidence type="ECO:0000313" key="9">
    <source>
        <dbReference type="EMBL" id="MCI5755520.1"/>
    </source>
</evidence>
<dbReference type="Pfam" id="PF00293">
    <property type="entry name" value="NUDIX"/>
    <property type="match status" value="1"/>
</dbReference>
<dbReference type="InterPro" id="IPR015797">
    <property type="entry name" value="NUDIX_hydrolase-like_dom_sf"/>
</dbReference>
<gene>
    <name evidence="9" type="ORF">MR241_04425</name>
</gene>
<dbReference type="AlphaFoldDB" id="A0AAE3K023"/>
<evidence type="ECO:0000313" key="10">
    <source>
        <dbReference type="Proteomes" id="UP001139365"/>
    </source>
</evidence>
<evidence type="ECO:0000256" key="6">
    <source>
        <dbReference type="ARBA" id="ARBA00032162"/>
    </source>
</evidence>
<organism evidence="9 10">
    <name type="scientific">Candidatus Colimorpha enterica</name>
    <dbReference type="NCBI Taxonomy" id="3083063"/>
    <lineage>
        <taxon>Bacteria</taxon>
        <taxon>Pseudomonadati</taxon>
        <taxon>Bacteroidota</taxon>
        <taxon>Bacteroidia</taxon>
        <taxon>Bacteroidales</taxon>
        <taxon>Candidatus Colimorpha</taxon>
    </lineage>
</organism>
<dbReference type="PANTHER" id="PTHR11839:SF18">
    <property type="entry name" value="NUDIX HYDROLASE DOMAIN-CONTAINING PROTEIN"/>
    <property type="match status" value="1"/>
</dbReference>
<sequence>MKFSDLSEKKQDSEEIYSGRLLHVFRDTVELPNGKNTTREYIRHVGAVCVVAITDDGNVVVERQFRYPFGREILEIPAGKLNGKNEDPAKAAARELLEETGAVAGELVSLGEFYPTPAYSDEVIHMFAARKLTFGDDCLDDDEFLNVGLMPLDELVSEIMCGNVPDGKTQAAVLRAFRLFGSGLKK</sequence>
<comment type="catalytic activity">
    <reaction evidence="1">
        <text>GDP-alpha-D-mannose + H2O = alpha-D-mannose 1-phosphate + GMP + 2 H(+)</text>
        <dbReference type="Rhea" id="RHEA:27978"/>
        <dbReference type="ChEBI" id="CHEBI:15377"/>
        <dbReference type="ChEBI" id="CHEBI:15378"/>
        <dbReference type="ChEBI" id="CHEBI:57527"/>
        <dbReference type="ChEBI" id="CHEBI:58115"/>
        <dbReference type="ChEBI" id="CHEBI:58409"/>
    </reaction>
</comment>
<dbReference type="GO" id="GO:0016787">
    <property type="term" value="F:hydrolase activity"/>
    <property type="evidence" value="ECO:0007669"/>
    <property type="project" value="UniProtKB-KW"/>
</dbReference>
<dbReference type="PANTHER" id="PTHR11839">
    <property type="entry name" value="UDP/ADP-SUGAR PYROPHOSPHATASE"/>
    <property type="match status" value="1"/>
</dbReference>
<reference evidence="9 10" key="1">
    <citation type="submission" date="2022-03" db="EMBL/GenBank/DDBJ databases">
        <title>Metagenome-assembled genomes from swine fecal metagenomes.</title>
        <authorList>
            <person name="Holman D.B."/>
            <person name="Kommadath A."/>
        </authorList>
    </citation>
    <scope>NUCLEOTIDE SEQUENCE [LARGE SCALE GENOMIC DNA]</scope>
    <source>
        <strain evidence="9">SUG147</strain>
    </source>
</reference>
<comment type="cofactor">
    <cofactor evidence="2">
        <name>Mg(2+)</name>
        <dbReference type="ChEBI" id="CHEBI:18420"/>
    </cofactor>
</comment>
<dbReference type="GO" id="GO:0006753">
    <property type="term" value="P:nucleoside phosphate metabolic process"/>
    <property type="evidence" value="ECO:0007669"/>
    <property type="project" value="TreeGrafter"/>
</dbReference>
<keyword evidence="5 9" id="KW-0378">Hydrolase</keyword>
<dbReference type="SUPFAM" id="SSF55811">
    <property type="entry name" value="Nudix"/>
    <property type="match status" value="1"/>
</dbReference>
<dbReference type="Proteomes" id="UP001139365">
    <property type="component" value="Unassembled WGS sequence"/>
</dbReference>
<protein>
    <recommendedName>
        <fullName evidence="4">GDP-mannose pyrophosphatase</fullName>
    </recommendedName>
    <alternativeName>
        <fullName evidence="6">GDP-mannose hydrolase</fullName>
    </alternativeName>
    <alternativeName>
        <fullName evidence="7">GDPMK</fullName>
    </alternativeName>
</protein>
<evidence type="ECO:0000256" key="2">
    <source>
        <dbReference type="ARBA" id="ARBA00001946"/>
    </source>
</evidence>
<comment type="caution">
    <text evidence="9">The sequence shown here is derived from an EMBL/GenBank/DDBJ whole genome shotgun (WGS) entry which is preliminary data.</text>
</comment>